<dbReference type="InterPro" id="IPR036567">
    <property type="entry name" value="RHF-like"/>
</dbReference>
<reference evidence="1 2" key="1">
    <citation type="journal article" date="2012" name="J. Bacteriol.">
        <title>Genome Sequence of Galbibacter marinum Type Strain ck-I2-15.</title>
        <authorList>
            <person name="Lai Q."/>
            <person name="Li C."/>
            <person name="Shao Z."/>
        </authorList>
    </citation>
    <scope>NUCLEOTIDE SEQUENCE [LARGE SCALE GENOMIC DNA]</scope>
    <source>
        <strain evidence="2">ck-I2-15</strain>
    </source>
</reference>
<sequence length="100" mass="11730">MQINFEYDGVAASSRLEQLVRKRLEKLEDKYDFIVRFDVFFQNERSSTREAGKICKIKLRVPGSLLFSEASHEKFEMSIQEATDDLERQLQKKKGKLKAN</sequence>
<organism evidence="1 2">
    <name type="scientific">Galbibacter marinus</name>
    <dbReference type="NCBI Taxonomy" id="555500"/>
    <lineage>
        <taxon>Bacteria</taxon>
        <taxon>Pseudomonadati</taxon>
        <taxon>Bacteroidota</taxon>
        <taxon>Flavobacteriia</taxon>
        <taxon>Flavobacteriales</taxon>
        <taxon>Flavobacteriaceae</taxon>
        <taxon>Galbibacter</taxon>
    </lineage>
</organism>
<evidence type="ECO:0008006" key="3">
    <source>
        <dbReference type="Google" id="ProtNLM"/>
    </source>
</evidence>
<proteinExistence type="predicted"/>
<dbReference type="RefSeq" id="WP_008992006.1">
    <property type="nucleotide sequence ID" value="NZ_AMSG01000015.1"/>
</dbReference>
<keyword evidence="2" id="KW-1185">Reference proteome</keyword>
<dbReference type="NCBIfam" id="TIGR00741">
    <property type="entry name" value="yfiA"/>
    <property type="match status" value="1"/>
</dbReference>
<accession>K2Q1W5</accession>
<dbReference type="InterPro" id="IPR003489">
    <property type="entry name" value="RHF/RaiA"/>
</dbReference>
<dbReference type="Gene3D" id="3.30.160.100">
    <property type="entry name" value="Ribosome hibernation promotion factor-like"/>
    <property type="match status" value="1"/>
</dbReference>
<dbReference type="AlphaFoldDB" id="K2Q1W5"/>
<dbReference type="Pfam" id="PF02482">
    <property type="entry name" value="Ribosomal_S30AE"/>
    <property type="match status" value="1"/>
</dbReference>
<dbReference type="STRING" id="555500.I215_10830"/>
<comment type="caution">
    <text evidence="1">The sequence shown here is derived from an EMBL/GenBank/DDBJ whole genome shotgun (WGS) entry which is preliminary data.</text>
</comment>
<name>K2Q1W5_9FLAO</name>
<dbReference type="eggNOG" id="COG1544">
    <property type="taxonomic scope" value="Bacteria"/>
</dbReference>
<evidence type="ECO:0000313" key="1">
    <source>
        <dbReference type="EMBL" id="EKF54796.1"/>
    </source>
</evidence>
<protein>
    <recommendedName>
        <fullName evidence="3">Ribosomal subunit interface protein</fullName>
    </recommendedName>
</protein>
<gene>
    <name evidence="1" type="ORF">I215_10830</name>
</gene>
<dbReference type="EMBL" id="AMSG01000015">
    <property type="protein sequence ID" value="EKF54796.1"/>
    <property type="molecule type" value="Genomic_DNA"/>
</dbReference>
<dbReference type="Proteomes" id="UP000007364">
    <property type="component" value="Unassembled WGS sequence"/>
</dbReference>
<dbReference type="SUPFAM" id="SSF69754">
    <property type="entry name" value="Ribosome binding protein Y (YfiA homologue)"/>
    <property type="match status" value="1"/>
</dbReference>
<evidence type="ECO:0000313" key="2">
    <source>
        <dbReference type="Proteomes" id="UP000007364"/>
    </source>
</evidence>
<dbReference type="OrthoDB" id="9808702at2"/>